<dbReference type="InterPro" id="IPR029044">
    <property type="entry name" value="Nucleotide-diphossugar_trans"/>
</dbReference>
<feature type="domain" description="Glycosyltransferase 2-like" evidence="4">
    <location>
        <begin position="5"/>
        <end position="143"/>
    </location>
</feature>
<evidence type="ECO:0000259" key="4">
    <source>
        <dbReference type="Pfam" id="PF00535"/>
    </source>
</evidence>
<comment type="caution">
    <text evidence="5">The sequence shown here is derived from an EMBL/GenBank/DDBJ whole genome shotgun (WGS) entry which is preliminary data.</text>
</comment>
<dbReference type="PANTHER" id="PTHR43630">
    <property type="entry name" value="POLY-BETA-1,6-N-ACETYL-D-GLUCOSAMINE SYNTHASE"/>
    <property type="match status" value="1"/>
</dbReference>
<evidence type="ECO:0000256" key="1">
    <source>
        <dbReference type="ARBA" id="ARBA00006739"/>
    </source>
</evidence>
<evidence type="ECO:0000256" key="3">
    <source>
        <dbReference type="ARBA" id="ARBA00022679"/>
    </source>
</evidence>
<proteinExistence type="inferred from homology"/>
<accession>A0ABQ1SGI4</accession>
<protein>
    <submittedName>
        <fullName evidence="5">Glycosyl transferase family 2</fullName>
    </submittedName>
</protein>
<dbReference type="EMBL" id="BMGM01000004">
    <property type="protein sequence ID" value="GGE33389.1"/>
    <property type="molecule type" value="Genomic_DNA"/>
</dbReference>
<name>A0ABQ1SGI4_9FLAO</name>
<organism evidence="5 6">
    <name type="scientific">Psychroflexus planctonicus</name>
    <dbReference type="NCBI Taxonomy" id="1526575"/>
    <lineage>
        <taxon>Bacteria</taxon>
        <taxon>Pseudomonadati</taxon>
        <taxon>Bacteroidota</taxon>
        <taxon>Flavobacteriia</taxon>
        <taxon>Flavobacteriales</taxon>
        <taxon>Flavobacteriaceae</taxon>
        <taxon>Psychroflexus</taxon>
    </lineage>
</organism>
<keyword evidence="6" id="KW-1185">Reference proteome</keyword>
<dbReference type="SUPFAM" id="SSF53448">
    <property type="entry name" value="Nucleotide-diphospho-sugar transferases"/>
    <property type="match status" value="1"/>
</dbReference>
<keyword evidence="2" id="KW-0328">Glycosyltransferase</keyword>
<comment type="similarity">
    <text evidence="1">Belongs to the glycosyltransferase 2 family.</text>
</comment>
<evidence type="ECO:0000313" key="6">
    <source>
        <dbReference type="Proteomes" id="UP000599179"/>
    </source>
</evidence>
<sequence>MLNICIIIPAHNEGKCIGLCLQSLVEQTYTASEIIVVNDNSTDDTAKMVEEFSKRYAFIQLVNLQSSNKHEPGSKIINAFYKGFQNIKKEYDIICKFDADLIFPKNYLFEVNQAFQKNAKLGMFAGFCYVEDTSGNWKKEKLTNNDHIRGPIKAYRKECFKAIGGLKKEMGWDTVDELLARYYGWQTQTDENLKVKHLKPTGKLYQSTLAKRYGKALYKMDHGFILSFLSLLKLALLKKQIFFFIKGILSYVNSALFQKPKKMVNASEGKFIRNYRWKMIMKKFRLN</sequence>
<evidence type="ECO:0000256" key="2">
    <source>
        <dbReference type="ARBA" id="ARBA00022676"/>
    </source>
</evidence>
<gene>
    <name evidence="5" type="ORF">GCM10010832_12030</name>
</gene>
<dbReference type="Proteomes" id="UP000599179">
    <property type="component" value="Unassembled WGS sequence"/>
</dbReference>
<keyword evidence="3 5" id="KW-0808">Transferase</keyword>
<dbReference type="PANTHER" id="PTHR43630:SF1">
    <property type="entry name" value="POLY-BETA-1,6-N-ACETYL-D-GLUCOSAMINE SYNTHASE"/>
    <property type="match status" value="1"/>
</dbReference>
<reference evidence="6" key="1">
    <citation type="journal article" date="2019" name="Int. J. Syst. Evol. Microbiol.">
        <title>The Global Catalogue of Microorganisms (GCM) 10K type strain sequencing project: providing services to taxonomists for standard genome sequencing and annotation.</title>
        <authorList>
            <consortium name="The Broad Institute Genomics Platform"/>
            <consortium name="The Broad Institute Genome Sequencing Center for Infectious Disease"/>
            <person name="Wu L."/>
            <person name="Ma J."/>
        </authorList>
    </citation>
    <scope>NUCLEOTIDE SEQUENCE [LARGE SCALE GENOMIC DNA]</scope>
    <source>
        <strain evidence="6">CGMCC 1.12931</strain>
    </source>
</reference>
<dbReference type="CDD" id="cd06423">
    <property type="entry name" value="CESA_like"/>
    <property type="match status" value="1"/>
</dbReference>
<dbReference type="InterPro" id="IPR001173">
    <property type="entry name" value="Glyco_trans_2-like"/>
</dbReference>
<evidence type="ECO:0000313" key="5">
    <source>
        <dbReference type="EMBL" id="GGE33389.1"/>
    </source>
</evidence>
<dbReference type="Pfam" id="PF00535">
    <property type="entry name" value="Glycos_transf_2"/>
    <property type="match status" value="1"/>
</dbReference>
<dbReference type="Gene3D" id="3.90.550.10">
    <property type="entry name" value="Spore Coat Polysaccharide Biosynthesis Protein SpsA, Chain A"/>
    <property type="match status" value="1"/>
</dbReference>
<dbReference type="GO" id="GO:0016740">
    <property type="term" value="F:transferase activity"/>
    <property type="evidence" value="ECO:0007669"/>
    <property type="project" value="UniProtKB-KW"/>
</dbReference>